<evidence type="ECO:0000256" key="2">
    <source>
        <dbReference type="ARBA" id="ARBA00022475"/>
    </source>
</evidence>
<dbReference type="Pfam" id="PF13440">
    <property type="entry name" value="Polysacc_synt_3"/>
    <property type="match status" value="1"/>
</dbReference>
<gene>
    <name evidence="7" type="ORF">AMS69_16400</name>
</gene>
<evidence type="ECO:0000256" key="3">
    <source>
        <dbReference type="ARBA" id="ARBA00022692"/>
    </source>
</evidence>
<dbReference type="PANTHER" id="PTHR30250:SF11">
    <property type="entry name" value="O-ANTIGEN TRANSPORTER-RELATED"/>
    <property type="match status" value="1"/>
</dbReference>
<feature type="transmembrane region" description="Helical" evidence="6">
    <location>
        <begin position="214"/>
        <end position="233"/>
    </location>
</feature>
<keyword evidence="8" id="KW-1185">Reference proteome</keyword>
<evidence type="ECO:0000256" key="4">
    <source>
        <dbReference type="ARBA" id="ARBA00022989"/>
    </source>
</evidence>
<feature type="transmembrane region" description="Helical" evidence="6">
    <location>
        <begin position="114"/>
        <end position="132"/>
    </location>
</feature>
<dbReference type="AlphaFoldDB" id="A0A0M9AHH8"/>
<keyword evidence="4 6" id="KW-1133">Transmembrane helix</keyword>
<keyword evidence="3 6" id="KW-0812">Transmembrane</keyword>
<dbReference type="RefSeq" id="WP_053969134.1">
    <property type="nucleotide sequence ID" value="NZ_LIUF01000005.1"/>
</dbReference>
<dbReference type="PANTHER" id="PTHR30250">
    <property type="entry name" value="PST FAMILY PREDICTED COLANIC ACID TRANSPORTER"/>
    <property type="match status" value="1"/>
</dbReference>
<evidence type="ECO:0000256" key="5">
    <source>
        <dbReference type="ARBA" id="ARBA00023136"/>
    </source>
</evidence>
<dbReference type="OrthoDB" id="19148at2157"/>
<evidence type="ECO:0000256" key="1">
    <source>
        <dbReference type="ARBA" id="ARBA00004651"/>
    </source>
</evidence>
<sequence length="483" mass="51562">MADDDSILKGYLSVFTGDLGRLLTFAVFIPLLVRTVGEGGFGTYALVMAIFLPSRKILNLGLFEATKTYASRESGDDRARVVTTSFALHTGSLLVGIPALAVLITYFTDGTLQTALYLMLGAVVGEQLYYFGRGVLHAYKREELAEPLVPARSVILAVVGLTLAGAGYGVPGVFAGFATGFLLTGLLSTALAFREAGVLPSLRGLALRTYTRPLVRFGAQSMVLTLLLTSMYKVDILLVSHFWDATRTGHYRAALQVSEFMWVVSVAMEMVMIQSTADLWADGRIDRLTSLLSRLLRYVVVLTVLLVAGVFVLGEQFLTVYFGAPYEASVRPLQVLLPGVLGFAIARVIWPVLQAGGHLRQLLLATGVSVVVNVVLNVVLIPRLGIVGAAIGTSTAYGLMAVTHVLAARNVGLEPLTGFPAVRVLALGLGTTLLLLALEPYGPWFVDLSILPLVGLGVYALGSHVSGVLTFDEASEVLDSVLN</sequence>
<accession>A0A0M9AHH8</accession>
<dbReference type="Proteomes" id="UP000037729">
    <property type="component" value="Unassembled WGS sequence"/>
</dbReference>
<keyword evidence="2" id="KW-1003">Cell membrane</keyword>
<evidence type="ECO:0000313" key="7">
    <source>
        <dbReference type="EMBL" id="KOX92122.1"/>
    </source>
</evidence>
<feature type="transmembrane region" description="Helical" evidence="6">
    <location>
        <begin position="44"/>
        <end position="65"/>
    </location>
</feature>
<feature type="transmembrane region" description="Helical" evidence="6">
    <location>
        <begin position="12"/>
        <end position="32"/>
    </location>
</feature>
<feature type="transmembrane region" description="Helical" evidence="6">
    <location>
        <begin position="420"/>
        <end position="438"/>
    </location>
</feature>
<feature type="transmembrane region" description="Helical" evidence="6">
    <location>
        <begin position="386"/>
        <end position="408"/>
    </location>
</feature>
<protein>
    <submittedName>
        <fullName evidence="7">Uncharacterized protein</fullName>
    </submittedName>
</protein>
<dbReference type="PATRIC" id="fig|1705562.3.peg.4192"/>
<feature type="transmembrane region" description="Helical" evidence="6">
    <location>
        <begin position="333"/>
        <end position="350"/>
    </location>
</feature>
<feature type="transmembrane region" description="Helical" evidence="6">
    <location>
        <begin position="444"/>
        <end position="462"/>
    </location>
</feature>
<feature type="transmembrane region" description="Helical" evidence="6">
    <location>
        <begin position="86"/>
        <end position="108"/>
    </location>
</feature>
<name>A0A0M9AHH8_9EURY</name>
<dbReference type="EMBL" id="LIUF01000005">
    <property type="protein sequence ID" value="KOX92122.1"/>
    <property type="molecule type" value="Genomic_DNA"/>
</dbReference>
<dbReference type="InterPro" id="IPR050833">
    <property type="entry name" value="Poly_Biosynth_Transport"/>
</dbReference>
<reference evidence="7 8" key="1">
    <citation type="submission" date="2015-08" db="EMBL/GenBank/DDBJ databases">
        <title>Genomes of Isolates from Cabo Rojo, PR.</title>
        <authorList>
            <person name="Sanchez-Nieves R.L."/>
            <person name="Montalvo-Rodriguez R."/>
        </authorList>
    </citation>
    <scope>NUCLEOTIDE SEQUENCE [LARGE SCALE GENOMIC DNA]</scope>
    <source>
        <strain evidence="7 8">SL3</strain>
    </source>
</reference>
<evidence type="ECO:0000313" key="8">
    <source>
        <dbReference type="Proteomes" id="UP000037729"/>
    </source>
</evidence>
<proteinExistence type="predicted"/>
<comment type="subcellular location">
    <subcellularLocation>
        <location evidence="1">Cell membrane</location>
        <topology evidence="1">Multi-pass membrane protein</topology>
    </subcellularLocation>
</comment>
<evidence type="ECO:0000256" key="6">
    <source>
        <dbReference type="SAM" id="Phobius"/>
    </source>
</evidence>
<feature type="transmembrane region" description="Helical" evidence="6">
    <location>
        <begin position="295"/>
        <end position="313"/>
    </location>
</feature>
<dbReference type="GO" id="GO:0005886">
    <property type="term" value="C:plasma membrane"/>
    <property type="evidence" value="ECO:0007669"/>
    <property type="project" value="UniProtKB-SubCell"/>
</dbReference>
<feature type="transmembrane region" description="Helical" evidence="6">
    <location>
        <begin position="144"/>
        <end position="166"/>
    </location>
</feature>
<comment type="caution">
    <text evidence="7">The sequence shown here is derived from an EMBL/GenBank/DDBJ whole genome shotgun (WGS) entry which is preliminary data.</text>
</comment>
<feature type="transmembrane region" description="Helical" evidence="6">
    <location>
        <begin position="362"/>
        <end position="380"/>
    </location>
</feature>
<dbReference type="STRING" id="1705562.AMS69_16400"/>
<organism evidence="7 8">
    <name type="scientific">Haloarcula rubripromontorii</name>
    <dbReference type="NCBI Taxonomy" id="1705562"/>
    <lineage>
        <taxon>Archaea</taxon>
        <taxon>Methanobacteriati</taxon>
        <taxon>Methanobacteriota</taxon>
        <taxon>Stenosarchaea group</taxon>
        <taxon>Halobacteria</taxon>
        <taxon>Halobacteriales</taxon>
        <taxon>Haloarculaceae</taxon>
        <taxon>Haloarcula</taxon>
    </lineage>
</organism>
<keyword evidence="5 6" id="KW-0472">Membrane</keyword>